<keyword evidence="4" id="KW-0865">Zymogen</keyword>
<dbReference type="Pfam" id="PF01019">
    <property type="entry name" value="G_glu_transpept"/>
    <property type="match status" value="1"/>
</dbReference>
<feature type="compositionally biased region" description="Basic and acidic residues" evidence="5">
    <location>
        <begin position="504"/>
        <end position="525"/>
    </location>
</feature>
<dbReference type="EMBL" id="BSUZ01000001">
    <property type="protein sequence ID" value="GMA85453.1"/>
    <property type="molecule type" value="Genomic_DNA"/>
</dbReference>
<evidence type="ECO:0008006" key="8">
    <source>
        <dbReference type="Google" id="ProtNLM"/>
    </source>
</evidence>
<evidence type="ECO:0000256" key="5">
    <source>
        <dbReference type="SAM" id="MobiDB-lite"/>
    </source>
</evidence>
<dbReference type="InterPro" id="IPR043137">
    <property type="entry name" value="GGT_ssub_C"/>
</dbReference>
<accession>A0ABQ6JB90</accession>
<dbReference type="PRINTS" id="PR01210">
    <property type="entry name" value="GGTRANSPTASE"/>
</dbReference>
<dbReference type="SUPFAM" id="SSF56235">
    <property type="entry name" value="N-terminal nucleophile aminohydrolases (Ntn hydrolases)"/>
    <property type="match status" value="1"/>
</dbReference>
<protein>
    <recommendedName>
        <fullName evidence="8">Gamma-glutamyltranspeptidase</fullName>
    </recommendedName>
</protein>
<evidence type="ECO:0000313" key="6">
    <source>
        <dbReference type="EMBL" id="GMA85453.1"/>
    </source>
</evidence>
<evidence type="ECO:0000256" key="4">
    <source>
        <dbReference type="ARBA" id="ARBA00023145"/>
    </source>
</evidence>
<dbReference type="PANTHER" id="PTHR43199:SF1">
    <property type="entry name" value="GLUTATHIONE HYDROLASE PROENZYME"/>
    <property type="match status" value="1"/>
</dbReference>
<keyword evidence="3" id="KW-0378">Hydrolase</keyword>
<feature type="compositionally biased region" description="Basic and acidic residues" evidence="5">
    <location>
        <begin position="424"/>
        <end position="434"/>
    </location>
</feature>
<comment type="similarity">
    <text evidence="1">Belongs to the gamma-glutamyltransferase family.</text>
</comment>
<dbReference type="Proteomes" id="UP001157017">
    <property type="component" value="Unassembled WGS sequence"/>
</dbReference>
<sequence>MSRGTGGAVASVDDVATKVGVDVLARGGNAADAAVAVAATLGVTEPYSSGIGGGGFLVYYDAKRQKISTVDGRENAPRSFTPTTFTDGQGDPLDFTTVVNSGLSVGVPGTPALWDTVLRRWGTRSISQALRPAQQVAQRGFVVDQTFHDQTAANATRFARFPATAEVYLPGGQAPAVGSTFRNPDLARAYAEIRRDGVDAVYRGRLGRAIVQTARHPQTADGSSVYPGQITTKDLRAYRAKVLKPTRTTYRGLGVYGMPVPSSGGIAVGEALNLLEAYDRQTGRPLWSVDDVQYLHRFAEATATAFADRGRWVGDVRGVPTKQLLSQGFANERACTLFDPEQAHARPIPFGSPDGSYSCDPAGGTLAAQRDDHGTTHLTVADRWGNVAAYTLTIEQTGGSGITVPGYGLLLNNEPDRLQLRADAARRARPEPARPRQAAALVDQPDHRDRRPPAGARTRVARRGDDHHHGRPGAHRAPRPRPAAGRRHRCAAVVVAQRRHHGGRAADLRRRDRRGPDRAGARPRA</sequence>
<evidence type="ECO:0000256" key="2">
    <source>
        <dbReference type="ARBA" id="ARBA00022679"/>
    </source>
</evidence>
<name>A0ABQ6JB90_9ACTN</name>
<evidence type="ECO:0000313" key="7">
    <source>
        <dbReference type="Proteomes" id="UP001157017"/>
    </source>
</evidence>
<organism evidence="6 7">
    <name type="scientific">Angustibacter aerolatus</name>
    <dbReference type="NCBI Taxonomy" id="1162965"/>
    <lineage>
        <taxon>Bacteria</taxon>
        <taxon>Bacillati</taxon>
        <taxon>Actinomycetota</taxon>
        <taxon>Actinomycetes</taxon>
        <taxon>Kineosporiales</taxon>
        <taxon>Kineosporiaceae</taxon>
    </lineage>
</organism>
<dbReference type="InterPro" id="IPR043138">
    <property type="entry name" value="GGT_lsub"/>
</dbReference>
<dbReference type="PANTHER" id="PTHR43199">
    <property type="entry name" value="GLUTATHIONE HYDROLASE"/>
    <property type="match status" value="1"/>
</dbReference>
<gene>
    <name evidence="6" type="ORF">GCM10025868_07030</name>
</gene>
<evidence type="ECO:0000256" key="1">
    <source>
        <dbReference type="ARBA" id="ARBA00009381"/>
    </source>
</evidence>
<proteinExistence type="inferred from homology"/>
<keyword evidence="7" id="KW-1185">Reference proteome</keyword>
<comment type="caution">
    <text evidence="6">The sequence shown here is derived from an EMBL/GenBank/DDBJ whole genome shotgun (WGS) entry which is preliminary data.</text>
</comment>
<feature type="region of interest" description="Disordered" evidence="5">
    <location>
        <begin position="424"/>
        <end position="525"/>
    </location>
</feature>
<keyword evidence="2" id="KW-0808">Transferase</keyword>
<dbReference type="Gene3D" id="3.60.20.40">
    <property type="match status" value="1"/>
</dbReference>
<evidence type="ECO:0000256" key="3">
    <source>
        <dbReference type="ARBA" id="ARBA00022801"/>
    </source>
</evidence>
<dbReference type="InterPro" id="IPR051792">
    <property type="entry name" value="GGT_bact"/>
</dbReference>
<reference evidence="7" key="1">
    <citation type="journal article" date="2019" name="Int. J. Syst. Evol. Microbiol.">
        <title>The Global Catalogue of Microorganisms (GCM) 10K type strain sequencing project: providing services to taxonomists for standard genome sequencing and annotation.</title>
        <authorList>
            <consortium name="The Broad Institute Genomics Platform"/>
            <consortium name="The Broad Institute Genome Sequencing Center for Infectious Disease"/>
            <person name="Wu L."/>
            <person name="Ma J."/>
        </authorList>
    </citation>
    <scope>NUCLEOTIDE SEQUENCE [LARGE SCALE GENOMIC DNA]</scope>
    <source>
        <strain evidence="7">NBRC 108730</strain>
    </source>
</reference>
<dbReference type="Gene3D" id="1.10.246.130">
    <property type="match status" value="1"/>
</dbReference>
<dbReference type="InterPro" id="IPR029055">
    <property type="entry name" value="Ntn_hydrolases_N"/>
</dbReference>
<feature type="compositionally biased region" description="Basic residues" evidence="5">
    <location>
        <begin position="469"/>
        <end position="490"/>
    </location>
</feature>